<evidence type="ECO:0000313" key="11">
    <source>
        <dbReference type="Proteomes" id="UP000235392"/>
    </source>
</evidence>
<evidence type="ECO:0000256" key="1">
    <source>
        <dbReference type="ARBA" id="ARBA00004127"/>
    </source>
</evidence>
<dbReference type="Pfam" id="PF02487">
    <property type="entry name" value="CLN3"/>
    <property type="match status" value="1"/>
</dbReference>
<feature type="transmembrane region" description="Helical" evidence="8">
    <location>
        <begin position="296"/>
        <end position="321"/>
    </location>
</feature>
<comment type="caution">
    <text evidence="10">The sequence shown here is derived from an EMBL/GenBank/DDBJ whole genome shotgun (WGS) entry which is preliminary data.</text>
</comment>
<sequence length="492" mass="54300">MAYKLSPIHKPVPLKSTTQYDESESESESEIERIHAQPSTPSEATQLETPTTTLEPPPLTLLIADEASSIRFSLALFLFGLLNNVLYVIILSAALDLVPSDVPTGVILVADITPSLLVKIGWPYFVKGKIRYARRILSCSALSFAGMMVIVIFSSVPLRLLGISLASVSSGLGEMTFLQLTTRYHGQPGVSWFASGTGAAGVVGAAFWWLLRHLGVQIGLGLSSVLPICLSFTYFFLLPPPNQLPPATLNEDEAGRGSYEIVPASSDQALMLPPLKPSELTFPEKLRLARPLLIPYMLPLFAVYFAEYTINTAIAPTLLYPPPRPESNPVFSLIFKSLRDYYPFWQLTYQIFVFFSRSSMAIFRFPALPRRLIPLPSLLQMVILCVLLLEASNGFLSSVVPTQWIYMLVFAVISLEGVCGGLAYVSAYYWLGMDGHNLDQEKEFRIACVGFADTFGSVLELPFISPSRSHVKHSHPSLFNMFLLDVEKIGSC</sequence>
<feature type="transmembrane region" description="Helical" evidence="8">
    <location>
        <begin position="190"/>
        <end position="210"/>
    </location>
</feature>
<evidence type="ECO:0000313" key="10">
    <source>
        <dbReference type="EMBL" id="PLW11976.1"/>
    </source>
</evidence>
<evidence type="ECO:0000256" key="7">
    <source>
        <dbReference type="ARBA" id="ARBA00023136"/>
    </source>
</evidence>
<feature type="transmembrane region" description="Helical" evidence="8">
    <location>
        <begin position="216"/>
        <end position="237"/>
    </location>
</feature>
<name>A0A2N5SFF9_9BASI</name>
<evidence type="ECO:0000256" key="5">
    <source>
        <dbReference type="ARBA" id="ARBA00022970"/>
    </source>
</evidence>
<accession>A0A2N5SFF9</accession>
<evidence type="ECO:0000256" key="8">
    <source>
        <dbReference type="RuleBase" id="RU361113"/>
    </source>
</evidence>
<dbReference type="PANTHER" id="PTHR10981:SF0">
    <property type="entry name" value="BATTENIN"/>
    <property type="match status" value="1"/>
</dbReference>
<evidence type="ECO:0000256" key="6">
    <source>
        <dbReference type="ARBA" id="ARBA00022989"/>
    </source>
</evidence>
<evidence type="ECO:0000256" key="2">
    <source>
        <dbReference type="ARBA" id="ARBA00007467"/>
    </source>
</evidence>
<dbReference type="EMBL" id="PGCI01000902">
    <property type="protein sequence ID" value="PLW11976.1"/>
    <property type="molecule type" value="Genomic_DNA"/>
</dbReference>
<keyword evidence="3" id="KW-0813">Transport</keyword>
<dbReference type="PANTHER" id="PTHR10981">
    <property type="entry name" value="BATTENIN"/>
    <property type="match status" value="1"/>
</dbReference>
<feature type="transmembrane region" description="Helical" evidence="8">
    <location>
        <begin position="72"/>
        <end position="94"/>
    </location>
</feature>
<reference evidence="10 11" key="1">
    <citation type="submission" date="2017-11" db="EMBL/GenBank/DDBJ databases">
        <title>De novo assembly and phasing of dikaryotic genomes from two isolates of Puccinia coronata f. sp. avenae, the causal agent of oat crown rust.</title>
        <authorList>
            <person name="Miller M.E."/>
            <person name="Zhang Y."/>
            <person name="Omidvar V."/>
            <person name="Sperschneider J."/>
            <person name="Schwessinger B."/>
            <person name="Raley C."/>
            <person name="Palmer J.M."/>
            <person name="Garnica D."/>
            <person name="Upadhyaya N."/>
            <person name="Rathjen J."/>
            <person name="Taylor J.M."/>
            <person name="Park R.F."/>
            <person name="Dodds P.N."/>
            <person name="Hirsch C.D."/>
            <person name="Kianian S.F."/>
            <person name="Figueroa M."/>
        </authorList>
    </citation>
    <scope>NUCLEOTIDE SEQUENCE [LARGE SCALE GENOMIC DNA]</scope>
    <source>
        <strain evidence="10">12SD80</strain>
    </source>
</reference>
<keyword evidence="8" id="KW-0926">Vacuole</keyword>
<dbReference type="GO" id="GO:0005774">
    <property type="term" value="C:vacuolar membrane"/>
    <property type="evidence" value="ECO:0007669"/>
    <property type="project" value="UniProtKB-SubCell"/>
</dbReference>
<dbReference type="AlphaFoldDB" id="A0A2N5SFF9"/>
<keyword evidence="6 8" id="KW-1133">Transmembrane helix</keyword>
<feature type="transmembrane region" description="Helical" evidence="8">
    <location>
        <begin position="106"/>
        <end position="124"/>
    </location>
</feature>
<dbReference type="PRINTS" id="PR01315">
    <property type="entry name" value="BATTENIN"/>
</dbReference>
<comment type="subcellular location">
    <subcellularLocation>
        <location evidence="1">Endomembrane system</location>
        <topology evidence="1">Multi-pass membrane protein</topology>
    </subcellularLocation>
    <subcellularLocation>
        <location evidence="8">Vacuole membrane</location>
        <topology evidence="8">Multi-pass membrane protein</topology>
    </subcellularLocation>
</comment>
<feature type="transmembrane region" description="Helical" evidence="8">
    <location>
        <begin position="404"/>
        <end position="431"/>
    </location>
</feature>
<evidence type="ECO:0000256" key="3">
    <source>
        <dbReference type="ARBA" id="ARBA00022448"/>
    </source>
</evidence>
<feature type="transmembrane region" description="Helical" evidence="8">
    <location>
        <begin position="341"/>
        <end position="360"/>
    </location>
</feature>
<feature type="region of interest" description="Disordered" evidence="9">
    <location>
        <begin position="1"/>
        <end position="53"/>
    </location>
</feature>
<dbReference type="GO" id="GO:0012505">
    <property type="term" value="C:endomembrane system"/>
    <property type="evidence" value="ECO:0007669"/>
    <property type="project" value="UniProtKB-SubCell"/>
</dbReference>
<feature type="transmembrane region" description="Helical" evidence="8">
    <location>
        <begin position="136"/>
        <end position="154"/>
    </location>
</feature>
<dbReference type="InterPro" id="IPR003492">
    <property type="entry name" value="Battenin_disease_Cln3"/>
</dbReference>
<feature type="transmembrane region" description="Helical" evidence="8">
    <location>
        <begin position="372"/>
        <end position="392"/>
    </location>
</feature>
<dbReference type="SUPFAM" id="SSF103473">
    <property type="entry name" value="MFS general substrate transporter"/>
    <property type="match status" value="1"/>
</dbReference>
<dbReference type="GO" id="GO:0051453">
    <property type="term" value="P:regulation of intracellular pH"/>
    <property type="evidence" value="ECO:0007669"/>
    <property type="project" value="TreeGrafter"/>
</dbReference>
<dbReference type="GO" id="GO:0006865">
    <property type="term" value="P:amino acid transport"/>
    <property type="evidence" value="ECO:0007669"/>
    <property type="project" value="UniProtKB-KW"/>
</dbReference>
<comment type="similarity">
    <text evidence="2 8">Belongs to the battenin family.</text>
</comment>
<evidence type="ECO:0000256" key="9">
    <source>
        <dbReference type="SAM" id="MobiDB-lite"/>
    </source>
</evidence>
<proteinExistence type="inferred from homology"/>
<evidence type="ECO:0000256" key="4">
    <source>
        <dbReference type="ARBA" id="ARBA00022692"/>
    </source>
</evidence>
<keyword evidence="4 8" id="KW-0812">Transmembrane</keyword>
<dbReference type="InterPro" id="IPR036259">
    <property type="entry name" value="MFS_trans_sf"/>
</dbReference>
<keyword evidence="5" id="KW-0029">Amino-acid transport</keyword>
<keyword evidence="7 8" id="KW-0472">Membrane</keyword>
<feature type="compositionally biased region" description="Polar residues" evidence="9">
    <location>
        <begin position="37"/>
        <end position="46"/>
    </location>
</feature>
<organism evidence="10 11">
    <name type="scientific">Puccinia coronata f. sp. avenae</name>
    <dbReference type="NCBI Taxonomy" id="200324"/>
    <lineage>
        <taxon>Eukaryota</taxon>
        <taxon>Fungi</taxon>
        <taxon>Dikarya</taxon>
        <taxon>Basidiomycota</taxon>
        <taxon>Pucciniomycotina</taxon>
        <taxon>Pucciniomycetes</taxon>
        <taxon>Pucciniales</taxon>
        <taxon>Pucciniaceae</taxon>
        <taxon>Puccinia</taxon>
    </lineage>
</organism>
<protein>
    <recommendedName>
        <fullName evidence="8">Protein BTN</fullName>
    </recommendedName>
</protein>
<dbReference type="Proteomes" id="UP000235392">
    <property type="component" value="Unassembled WGS sequence"/>
</dbReference>
<gene>
    <name evidence="10" type="ORF">PCASD_21431</name>
</gene>